<gene>
    <name evidence="2" type="ORF">MNOR_LOCUS2316</name>
</gene>
<evidence type="ECO:0000313" key="2">
    <source>
        <dbReference type="EMBL" id="CAL4061908.1"/>
    </source>
</evidence>
<evidence type="ECO:0000313" key="3">
    <source>
        <dbReference type="Proteomes" id="UP001497623"/>
    </source>
</evidence>
<dbReference type="GO" id="GO:0034388">
    <property type="term" value="C:Pwp2p-containing subcomplex of 90S preribosome"/>
    <property type="evidence" value="ECO:0007669"/>
    <property type="project" value="TreeGrafter"/>
</dbReference>
<accession>A0AAV2PMJ0</accession>
<name>A0AAV2PMJ0_MEGNR</name>
<dbReference type="PANTHER" id="PTHR22840">
    <property type="entry name" value="WD REPEAT-CONTAINING PROTEIN 36"/>
    <property type="match status" value="1"/>
</dbReference>
<dbReference type="Proteomes" id="UP001497623">
    <property type="component" value="Unassembled WGS sequence"/>
</dbReference>
<dbReference type="PANTHER" id="PTHR22840:SF12">
    <property type="entry name" value="WD REPEAT-CONTAINING PROTEIN 36"/>
    <property type="match status" value="1"/>
</dbReference>
<protein>
    <recommendedName>
        <fullName evidence="1">WDR36/Utp21 C-terminal domain-containing protein</fullName>
    </recommendedName>
</protein>
<dbReference type="EMBL" id="CAXKWB010000698">
    <property type="protein sequence ID" value="CAL4061908.1"/>
    <property type="molecule type" value="Genomic_DNA"/>
</dbReference>
<keyword evidence="3" id="KW-1185">Reference proteome</keyword>
<proteinExistence type="predicted"/>
<sequence length="160" mass="18040">LEFKLAEPEEEIKQNEGGSKIRTVSSFEMLSRFGKLLKAAEAGVDYEPALKLLISMGPAAVEVEIRGLDPDIGGSDDVMIRFLEMIKYAFQTKCNFEVAQGYLGLFLKLHADFVKENDEAKQVCEKLAIIQGETWHKLRNTMNQTLTLLSYFKNAALINY</sequence>
<comment type="caution">
    <text evidence="2">The sequence shown here is derived from an EMBL/GenBank/DDBJ whole genome shotgun (WGS) entry which is preliminary data.</text>
</comment>
<evidence type="ECO:0000259" key="1">
    <source>
        <dbReference type="Pfam" id="PF04192"/>
    </source>
</evidence>
<dbReference type="Pfam" id="PF04192">
    <property type="entry name" value="Utp21"/>
    <property type="match status" value="1"/>
</dbReference>
<dbReference type="InterPro" id="IPR007319">
    <property type="entry name" value="WDR36/Utp21_C"/>
</dbReference>
<feature type="domain" description="WDR36/Utp21 C-terminal" evidence="1">
    <location>
        <begin position="8"/>
        <end position="153"/>
    </location>
</feature>
<dbReference type="GO" id="GO:0006364">
    <property type="term" value="P:rRNA processing"/>
    <property type="evidence" value="ECO:0007669"/>
    <property type="project" value="InterPro"/>
</dbReference>
<reference evidence="2 3" key="1">
    <citation type="submission" date="2024-05" db="EMBL/GenBank/DDBJ databases">
        <authorList>
            <person name="Wallberg A."/>
        </authorList>
    </citation>
    <scope>NUCLEOTIDE SEQUENCE [LARGE SCALE GENOMIC DNA]</scope>
</reference>
<organism evidence="2 3">
    <name type="scientific">Meganyctiphanes norvegica</name>
    <name type="common">Northern krill</name>
    <name type="synonym">Thysanopoda norvegica</name>
    <dbReference type="NCBI Taxonomy" id="48144"/>
    <lineage>
        <taxon>Eukaryota</taxon>
        <taxon>Metazoa</taxon>
        <taxon>Ecdysozoa</taxon>
        <taxon>Arthropoda</taxon>
        <taxon>Crustacea</taxon>
        <taxon>Multicrustacea</taxon>
        <taxon>Malacostraca</taxon>
        <taxon>Eumalacostraca</taxon>
        <taxon>Eucarida</taxon>
        <taxon>Euphausiacea</taxon>
        <taxon>Euphausiidae</taxon>
        <taxon>Meganyctiphanes</taxon>
    </lineage>
</organism>
<dbReference type="AlphaFoldDB" id="A0AAV2PMJ0"/>
<feature type="non-terminal residue" evidence="2">
    <location>
        <position position="1"/>
    </location>
</feature>
<dbReference type="GO" id="GO:0032040">
    <property type="term" value="C:small-subunit processome"/>
    <property type="evidence" value="ECO:0007669"/>
    <property type="project" value="InterPro"/>
</dbReference>